<organism evidence="1 2">
    <name type="scientific">Nocardia farcinica</name>
    <dbReference type="NCBI Taxonomy" id="37329"/>
    <lineage>
        <taxon>Bacteria</taxon>
        <taxon>Bacillati</taxon>
        <taxon>Actinomycetota</taxon>
        <taxon>Actinomycetes</taxon>
        <taxon>Mycobacteriales</taxon>
        <taxon>Nocardiaceae</taxon>
        <taxon>Nocardia</taxon>
    </lineage>
</organism>
<dbReference type="AlphaFoldDB" id="A0A0H5NWK2"/>
<dbReference type="RefSeq" id="WP_076574138.1">
    <property type="nucleotide sequence ID" value="NZ_CP031418.1"/>
</dbReference>
<proteinExistence type="predicted"/>
<dbReference type="EMBL" id="LN868939">
    <property type="protein sequence ID" value="CRY79857.1"/>
    <property type="molecule type" value="Genomic_DNA"/>
</dbReference>
<evidence type="ECO:0000313" key="1">
    <source>
        <dbReference type="EMBL" id="CRY79857.1"/>
    </source>
</evidence>
<keyword evidence="1" id="KW-0614">Plasmid</keyword>
<reference evidence="2" key="1">
    <citation type="submission" date="2015-03" db="EMBL/GenBank/DDBJ databases">
        <authorList>
            <consortium name="Pathogen Informatics"/>
        </authorList>
    </citation>
    <scope>NUCLEOTIDE SEQUENCE [LARGE SCALE GENOMIC DNA]</scope>
    <source>
        <strain evidence="2">NCTC11134</strain>
        <plasmid evidence="2">2</plasmid>
    </source>
</reference>
<name>A0A0H5NWK2_NOCFR</name>
<gene>
    <name evidence="1" type="ORF">ERS450000_03510</name>
</gene>
<geneLocation type="plasmid" evidence="1">
    <name>2</name>
</geneLocation>
<dbReference type="KEGG" id="nfr:ERS450000_03510"/>
<dbReference type="Proteomes" id="UP000057820">
    <property type="component" value="Plasmid 2"/>
</dbReference>
<evidence type="ECO:0000313" key="2">
    <source>
        <dbReference type="Proteomes" id="UP000057820"/>
    </source>
</evidence>
<sequence>METKASMANAVVTLPPVEVDQDGFKYFDAGEGRWDRCRVVVRKSDNRLALDGIPSILGSPEEARAVAAALLAGAKYLETRGDAVG</sequence>
<accession>A0A0H5NWK2</accession>
<protein>
    <submittedName>
        <fullName evidence="1">Uncharacterized protein</fullName>
    </submittedName>
</protein>